<protein>
    <submittedName>
        <fullName evidence="3">NHL repeat protein</fullName>
    </submittedName>
</protein>
<feature type="non-terminal residue" evidence="3">
    <location>
        <position position="1"/>
    </location>
</feature>
<dbReference type="AlphaFoldDB" id="A0A2G9TSZ7"/>
<evidence type="ECO:0000256" key="1">
    <source>
        <dbReference type="ARBA" id="ARBA00022737"/>
    </source>
</evidence>
<dbReference type="Pfam" id="PF01436">
    <property type="entry name" value="NHL"/>
    <property type="match status" value="1"/>
</dbReference>
<dbReference type="Proteomes" id="UP000230423">
    <property type="component" value="Unassembled WGS sequence"/>
</dbReference>
<feature type="repeat" description="NHL" evidence="2">
    <location>
        <begin position="21"/>
        <end position="53"/>
    </location>
</feature>
<reference evidence="3 4" key="1">
    <citation type="submission" date="2015-09" db="EMBL/GenBank/DDBJ databases">
        <title>Draft genome of the parasitic nematode Teladorsagia circumcincta isolate WARC Sus (inbred).</title>
        <authorList>
            <person name="Mitreva M."/>
        </authorList>
    </citation>
    <scope>NUCLEOTIDE SEQUENCE [LARGE SCALE GENOMIC DNA]</scope>
    <source>
        <strain evidence="3 4">S</strain>
    </source>
</reference>
<dbReference type="InterPro" id="IPR011042">
    <property type="entry name" value="6-blade_b-propeller_TolB-like"/>
</dbReference>
<keyword evidence="4" id="KW-1185">Reference proteome</keyword>
<gene>
    <name evidence="3" type="ORF">TELCIR_17431</name>
</gene>
<accession>A0A2G9TSZ7</accession>
<evidence type="ECO:0000313" key="3">
    <source>
        <dbReference type="EMBL" id="PIO61057.1"/>
    </source>
</evidence>
<dbReference type="SUPFAM" id="SSF63829">
    <property type="entry name" value="Calcium-dependent phosphotriesterase"/>
    <property type="match status" value="1"/>
</dbReference>
<dbReference type="PROSITE" id="PS51125">
    <property type="entry name" value="NHL"/>
    <property type="match status" value="1"/>
</dbReference>
<dbReference type="InterPro" id="IPR001258">
    <property type="entry name" value="NHL_repeat"/>
</dbReference>
<dbReference type="EMBL" id="KZ354293">
    <property type="protein sequence ID" value="PIO61057.1"/>
    <property type="molecule type" value="Genomic_DNA"/>
</dbReference>
<organism evidence="3 4">
    <name type="scientific">Teladorsagia circumcincta</name>
    <name type="common">Brown stomach worm</name>
    <name type="synonym">Ostertagia circumcincta</name>
    <dbReference type="NCBI Taxonomy" id="45464"/>
    <lineage>
        <taxon>Eukaryota</taxon>
        <taxon>Metazoa</taxon>
        <taxon>Ecdysozoa</taxon>
        <taxon>Nematoda</taxon>
        <taxon>Chromadorea</taxon>
        <taxon>Rhabditida</taxon>
        <taxon>Rhabditina</taxon>
        <taxon>Rhabditomorpha</taxon>
        <taxon>Strongyloidea</taxon>
        <taxon>Trichostrongylidae</taxon>
        <taxon>Teladorsagia</taxon>
    </lineage>
</organism>
<evidence type="ECO:0000313" key="4">
    <source>
        <dbReference type="Proteomes" id="UP000230423"/>
    </source>
</evidence>
<feature type="non-terminal residue" evidence="3">
    <location>
        <position position="87"/>
    </location>
</feature>
<evidence type="ECO:0000256" key="2">
    <source>
        <dbReference type="PROSITE-ProRule" id="PRU00504"/>
    </source>
</evidence>
<dbReference type="OrthoDB" id="342730at2759"/>
<name>A0A2G9TSZ7_TELCI</name>
<sequence>VFNENGQFIRKCGFDTAFFYKHLDSPRGVCYLSDGQLLITDFNNHRLAVLSSRDTPEMKVYGTEGNVEGMFCRPQGVKVDPEGHILI</sequence>
<dbReference type="Gene3D" id="2.120.10.30">
    <property type="entry name" value="TolB, C-terminal domain"/>
    <property type="match status" value="1"/>
</dbReference>
<proteinExistence type="predicted"/>
<keyword evidence="1" id="KW-0677">Repeat</keyword>